<reference evidence="5" key="1">
    <citation type="journal article" date="2015" name="Nature">
        <title>Complex archaea that bridge the gap between prokaryotes and eukaryotes.</title>
        <authorList>
            <person name="Spang A."/>
            <person name="Saw J.H."/>
            <person name="Jorgensen S.L."/>
            <person name="Zaremba-Niedzwiedzka K."/>
            <person name="Martijn J."/>
            <person name="Lind A.E."/>
            <person name="van Eijk R."/>
            <person name="Schleper C."/>
            <person name="Guy L."/>
            <person name="Ettema T.J."/>
        </authorList>
    </citation>
    <scope>NUCLEOTIDE SEQUENCE</scope>
</reference>
<dbReference type="GO" id="GO:0016787">
    <property type="term" value="F:hydrolase activity"/>
    <property type="evidence" value="ECO:0007669"/>
    <property type="project" value="UniProtKB-KW"/>
</dbReference>
<dbReference type="InterPro" id="IPR050474">
    <property type="entry name" value="Hel308_SKI2-like"/>
</dbReference>
<keyword evidence="4" id="KW-0067">ATP-binding</keyword>
<dbReference type="GO" id="GO:0005524">
    <property type="term" value="F:ATP binding"/>
    <property type="evidence" value="ECO:0007669"/>
    <property type="project" value="UniProtKB-KW"/>
</dbReference>
<dbReference type="PANTHER" id="PTHR47961">
    <property type="entry name" value="DNA POLYMERASE THETA, PUTATIVE (AFU_ORTHOLOGUE AFUA_1G05260)-RELATED"/>
    <property type="match status" value="1"/>
</dbReference>
<dbReference type="Gene3D" id="3.40.50.300">
    <property type="entry name" value="P-loop containing nucleotide triphosphate hydrolases"/>
    <property type="match status" value="1"/>
</dbReference>
<dbReference type="SUPFAM" id="SSF52540">
    <property type="entry name" value="P-loop containing nucleoside triphosphate hydrolases"/>
    <property type="match status" value="1"/>
</dbReference>
<name>A0A0F9C8N9_9ZZZZ</name>
<keyword evidence="1" id="KW-0547">Nucleotide-binding</keyword>
<keyword evidence="2" id="KW-0378">Hydrolase</keyword>
<evidence type="ECO:0000256" key="1">
    <source>
        <dbReference type="ARBA" id="ARBA00022741"/>
    </source>
</evidence>
<evidence type="ECO:0000256" key="2">
    <source>
        <dbReference type="ARBA" id="ARBA00022801"/>
    </source>
</evidence>
<feature type="non-terminal residue" evidence="5">
    <location>
        <position position="339"/>
    </location>
</feature>
<dbReference type="GO" id="GO:0004386">
    <property type="term" value="F:helicase activity"/>
    <property type="evidence" value="ECO:0007669"/>
    <property type="project" value="UniProtKB-KW"/>
</dbReference>
<accession>A0A0F9C8N9</accession>
<keyword evidence="3" id="KW-0347">Helicase</keyword>
<dbReference type="InterPro" id="IPR027417">
    <property type="entry name" value="P-loop_NTPase"/>
</dbReference>
<evidence type="ECO:0000256" key="3">
    <source>
        <dbReference type="ARBA" id="ARBA00022806"/>
    </source>
</evidence>
<sequence length="339" mass="39156">MVGVVATAALAAGVDLPAKQVIFESLAMGIQWLTVAEFEQMLGRAGRLRKHEMGFAYLLVEPGKIYSPKMKYTEENIAIKLLNGKIKDFELIPDDNKSTTEILAFISMFDNIVKKEAIFKFCSYLINNNFDFEHVLKKLDSTRLIRIKENFEYKITRLGKAIASSFLTLDIGLEIIDKLKNNSETPLNIALELNPLRNVYLTKKIVADLSKNVNMKYRSNNLFSASCKMLMNAEQVKKRKKFSQHLTDCIMKWIRDIFNCNCKDNPYCDCGRLNLQKLMLKLRVEEKLSIEQITHYFKEEYQILIFKGDVIDYLENLIYSLESIKNISEGIYNLESSYL</sequence>
<dbReference type="PANTHER" id="PTHR47961:SF1">
    <property type="entry name" value="ATP-DEPENDENT HELICASE MJ1401-RELATED"/>
    <property type="match status" value="1"/>
</dbReference>
<dbReference type="InterPro" id="IPR043852">
    <property type="entry name" value="DUF5814"/>
</dbReference>
<dbReference type="Pfam" id="PF19131">
    <property type="entry name" value="DUF5814"/>
    <property type="match status" value="1"/>
</dbReference>
<proteinExistence type="predicted"/>
<organism evidence="5">
    <name type="scientific">marine sediment metagenome</name>
    <dbReference type="NCBI Taxonomy" id="412755"/>
    <lineage>
        <taxon>unclassified sequences</taxon>
        <taxon>metagenomes</taxon>
        <taxon>ecological metagenomes</taxon>
    </lineage>
</organism>
<comment type="caution">
    <text evidence="5">The sequence shown here is derived from an EMBL/GenBank/DDBJ whole genome shotgun (WGS) entry which is preliminary data.</text>
</comment>
<evidence type="ECO:0008006" key="6">
    <source>
        <dbReference type="Google" id="ProtNLM"/>
    </source>
</evidence>
<dbReference type="EMBL" id="LAZR01047950">
    <property type="protein sequence ID" value="KKK93031.1"/>
    <property type="molecule type" value="Genomic_DNA"/>
</dbReference>
<protein>
    <recommendedName>
        <fullName evidence="6">Helicase C-terminal domain-containing protein</fullName>
    </recommendedName>
</protein>
<evidence type="ECO:0000313" key="5">
    <source>
        <dbReference type="EMBL" id="KKK93031.1"/>
    </source>
</evidence>
<dbReference type="AlphaFoldDB" id="A0A0F9C8N9"/>
<gene>
    <name evidence="5" type="ORF">LCGC14_2696940</name>
</gene>
<evidence type="ECO:0000256" key="4">
    <source>
        <dbReference type="ARBA" id="ARBA00022840"/>
    </source>
</evidence>